<organism evidence="1 2">
    <name type="scientific">Chryseobacterium endophyticum</name>
    <dbReference type="NCBI Taxonomy" id="1854762"/>
    <lineage>
        <taxon>Bacteria</taxon>
        <taxon>Pseudomonadati</taxon>
        <taxon>Bacteroidota</taxon>
        <taxon>Flavobacteriia</taxon>
        <taxon>Flavobacteriales</taxon>
        <taxon>Weeksellaceae</taxon>
        <taxon>Chryseobacterium group</taxon>
        <taxon>Chryseobacterium</taxon>
    </lineage>
</organism>
<name>A0AAU6WMJ6_9FLAO</name>
<protein>
    <submittedName>
        <fullName evidence="1">Uncharacterized protein</fullName>
    </submittedName>
</protein>
<dbReference type="RefSeq" id="WP_345766425.1">
    <property type="nucleotide sequence ID" value="NZ_CP154834.1"/>
</dbReference>
<sequence length="44" mass="5201">MYYNQLTGFGKATGNVTLDDPNERRWIKGGYGEIFERERFCHDD</sequence>
<evidence type="ECO:0000313" key="2">
    <source>
        <dbReference type="Proteomes" id="UP001463665"/>
    </source>
</evidence>
<proteinExistence type="predicted"/>
<gene>
    <name evidence="1" type="ORF">AAFP95_21525</name>
</gene>
<reference evidence="1 2" key="1">
    <citation type="submission" date="2024-04" db="EMBL/GenBank/DDBJ databases">
        <title>Genome sequencing and assembly of rice foliar adapted Chryseobacterium endophyticum OsEnb-ALM-A6.</title>
        <authorList>
            <person name="Kumar S."/>
            <person name="Javed M."/>
            <person name="Chouhan V."/>
            <person name="Charishma K."/>
            <person name="Patel A."/>
            <person name="Kumar M."/>
            <person name="Sahu K.P."/>
            <person name="Kumar A."/>
        </authorList>
    </citation>
    <scope>NUCLEOTIDE SEQUENCE [LARGE SCALE GENOMIC DNA]</scope>
    <source>
        <strain evidence="1 2">OsEnb-ALM-A6</strain>
    </source>
</reference>
<dbReference type="AlphaFoldDB" id="A0AAU6WMJ6"/>
<accession>A0AAU6WMJ6</accession>
<keyword evidence="2" id="KW-1185">Reference proteome</keyword>
<dbReference type="EMBL" id="CP154834">
    <property type="protein sequence ID" value="XAO74192.1"/>
    <property type="molecule type" value="Genomic_DNA"/>
</dbReference>
<evidence type="ECO:0000313" key="1">
    <source>
        <dbReference type="EMBL" id="XAO74192.1"/>
    </source>
</evidence>
<dbReference type="Proteomes" id="UP001463665">
    <property type="component" value="Chromosome"/>
</dbReference>